<protein>
    <submittedName>
        <fullName evidence="1">Uncharacterized protein</fullName>
    </submittedName>
</protein>
<sequence length="141" mass="15363">MKLLASGLASNFRPLITDMLNVQAGGFAVYQNMDYTTNIVTPNIDMTVRQAELASSTVALPRAPYTDVRRKRRNVIVFVASRRRSAVVRRRPAPAGVSVFTFGMTTDGFVVDEGGKKMSILHTLAPVRVGSVGLKPTKRAP</sequence>
<organism evidence="1 2">
    <name type="scientific">Eumeta variegata</name>
    <name type="common">Bagworm moth</name>
    <name type="synonym">Eumeta japonica</name>
    <dbReference type="NCBI Taxonomy" id="151549"/>
    <lineage>
        <taxon>Eukaryota</taxon>
        <taxon>Metazoa</taxon>
        <taxon>Ecdysozoa</taxon>
        <taxon>Arthropoda</taxon>
        <taxon>Hexapoda</taxon>
        <taxon>Insecta</taxon>
        <taxon>Pterygota</taxon>
        <taxon>Neoptera</taxon>
        <taxon>Endopterygota</taxon>
        <taxon>Lepidoptera</taxon>
        <taxon>Glossata</taxon>
        <taxon>Ditrysia</taxon>
        <taxon>Tineoidea</taxon>
        <taxon>Psychidae</taxon>
        <taxon>Oiketicinae</taxon>
        <taxon>Eumeta</taxon>
    </lineage>
</organism>
<evidence type="ECO:0000313" key="2">
    <source>
        <dbReference type="Proteomes" id="UP000299102"/>
    </source>
</evidence>
<gene>
    <name evidence="1" type="ORF">EVAR_157_1</name>
</gene>
<dbReference type="Proteomes" id="UP000299102">
    <property type="component" value="Unassembled WGS sequence"/>
</dbReference>
<comment type="caution">
    <text evidence="1">The sequence shown here is derived from an EMBL/GenBank/DDBJ whole genome shotgun (WGS) entry which is preliminary data.</text>
</comment>
<proteinExistence type="predicted"/>
<evidence type="ECO:0000313" key="1">
    <source>
        <dbReference type="EMBL" id="GBO98601.1"/>
    </source>
</evidence>
<dbReference type="EMBL" id="BGZK01000001">
    <property type="protein sequence ID" value="GBO98601.1"/>
    <property type="molecule type" value="Genomic_DNA"/>
</dbReference>
<accession>A0A4C1S8S7</accession>
<keyword evidence="2" id="KW-1185">Reference proteome</keyword>
<dbReference type="AlphaFoldDB" id="A0A4C1S8S7"/>
<name>A0A4C1S8S7_EUMVA</name>
<reference evidence="1 2" key="1">
    <citation type="journal article" date="2019" name="Commun. Biol.">
        <title>The bagworm genome reveals a unique fibroin gene that provides high tensile strength.</title>
        <authorList>
            <person name="Kono N."/>
            <person name="Nakamura H."/>
            <person name="Ohtoshi R."/>
            <person name="Tomita M."/>
            <person name="Numata K."/>
            <person name="Arakawa K."/>
        </authorList>
    </citation>
    <scope>NUCLEOTIDE SEQUENCE [LARGE SCALE GENOMIC DNA]</scope>
</reference>